<dbReference type="VEuPathDB" id="FungiDB:AB675_976"/>
<evidence type="ECO:0000259" key="2">
    <source>
        <dbReference type="PROSITE" id="PS50858"/>
    </source>
</evidence>
<dbReference type="AlphaFoldDB" id="A0A0N1HIA7"/>
<dbReference type="SMART" id="SM00751">
    <property type="entry name" value="BSD"/>
    <property type="match status" value="1"/>
</dbReference>
<dbReference type="STRING" id="1664694.A0A0N1HIA7"/>
<dbReference type="SUPFAM" id="SSF140383">
    <property type="entry name" value="BSD domain-like"/>
    <property type="match status" value="1"/>
</dbReference>
<feature type="domain" description="BSD" evidence="2">
    <location>
        <begin position="254"/>
        <end position="306"/>
    </location>
</feature>
<dbReference type="PANTHER" id="PTHR16019">
    <property type="entry name" value="SYNAPSE-ASSOCIATED PROTEIN"/>
    <property type="match status" value="1"/>
</dbReference>
<keyword evidence="4" id="KW-1185">Reference proteome</keyword>
<comment type="caution">
    <text evidence="3">The sequence shown here is derived from an EMBL/GenBank/DDBJ whole genome shotgun (WGS) entry which is preliminary data.</text>
</comment>
<feature type="compositionally biased region" description="Polar residues" evidence="1">
    <location>
        <begin position="338"/>
        <end position="358"/>
    </location>
</feature>
<evidence type="ECO:0000313" key="3">
    <source>
        <dbReference type="EMBL" id="KPI46017.1"/>
    </source>
</evidence>
<feature type="compositionally biased region" description="Polar residues" evidence="1">
    <location>
        <begin position="37"/>
        <end position="48"/>
    </location>
</feature>
<feature type="compositionally biased region" description="Acidic residues" evidence="1">
    <location>
        <begin position="325"/>
        <end position="337"/>
    </location>
</feature>
<proteinExistence type="predicted"/>
<dbReference type="Gene3D" id="1.10.3970.10">
    <property type="entry name" value="BSD domain"/>
    <property type="match status" value="1"/>
</dbReference>
<dbReference type="Pfam" id="PF03909">
    <property type="entry name" value="BSD"/>
    <property type="match status" value="1"/>
</dbReference>
<dbReference type="PROSITE" id="PS50858">
    <property type="entry name" value="BSD"/>
    <property type="match status" value="1"/>
</dbReference>
<name>A0A0N1HIA7_9EURO</name>
<organism evidence="3 4">
    <name type="scientific">Cyphellophora attinorum</name>
    <dbReference type="NCBI Taxonomy" id="1664694"/>
    <lineage>
        <taxon>Eukaryota</taxon>
        <taxon>Fungi</taxon>
        <taxon>Dikarya</taxon>
        <taxon>Ascomycota</taxon>
        <taxon>Pezizomycotina</taxon>
        <taxon>Eurotiomycetes</taxon>
        <taxon>Chaetothyriomycetidae</taxon>
        <taxon>Chaetothyriales</taxon>
        <taxon>Cyphellophoraceae</taxon>
        <taxon>Cyphellophora</taxon>
    </lineage>
</organism>
<feature type="region of interest" description="Disordered" evidence="1">
    <location>
        <begin position="319"/>
        <end position="429"/>
    </location>
</feature>
<dbReference type="InterPro" id="IPR005607">
    <property type="entry name" value="BSD_dom"/>
</dbReference>
<dbReference type="InterPro" id="IPR035925">
    <property type="entry name" value="BSD_dom_sf"/>
</dbReference>
<dbReference type="GeneID" id="28742204"/>
<accession>A0A0N1HIA7</accession>
<protein>
    <recommendedName>
        <fullName evidence="2">BSD domain-containing protein</fullName>
    </recommendedName>
</protein>
<feature type="region of interest" description="Disordered" evidence="1">
    <location>
        <begin position="115"/>
        <end position="150"/>
    </location>
</feature>
<evidence type="ECO:0000256" key="1">
    <source>
        <dbReference type="SAM" id="MobiDB-lite"/>
    </source>
</evidence>
<dbReference type="InterPro" id="IPR051494">
    <property type="entry name" value="BSD_domain-containing"/>
</dbReference>
<feature type="compositionally biased region" description="Low complexity" evidence="1">
    <location>
        <begin position="120"/>
        <end position="129"/>
    </location>
</feature>
<gene>
    <name evidence="3" type="ORF">AB675_976</name>
</gene>
<dbReference type="GO" id="GO:0005737">
    <property type="term" value="C:cytoplasm"/>
    <property type="evidence" value="ECO:0007669"/>
    <property type="project" value="TreeGrafter"/>
</dbReference>
<dbReference type="PANTHER" id="PTHR16019:SF5">
    <property type="entry name" value="BSD DOMAIN-CONTAINING PROTEIN 1"/>
    <property type="match status" value="1"/>
</dbReference>
<sequence>MDLAYANEQIYAPSDRAATPTPPKDTADAPTPKPEADSSSPRPDLSTELSETFKAFSNSPWGAKLGGFWGNVQKQSQSYYSEAVKEVGDLRTDAIKGLTNLQENLANKTRSLSITEKDAAAQTTATDAAPSEPSTGEADKPPTTEGEDTETFLARFRIEAATRLKQVQAAEEAADEALLRFGTNIRNFLRDAVAVTAPSADDQSSEVLFESKDSAGKRVIHTSRLDAQLHAIHANPKGFEEDPEAGEDGQWGKWKADFDVGSKTDAIAQDLERYPELRSTMEQLVPEKVEYGDFWRRYYFLRHILEVQEERRRELLKASAKANENEEVGWDSDDEDTPSTAPVTKPTSLTINPPANSSTTTLTQPLPPQATPKATTSTLQPEPQARRSHDEKSVADSEASYDIVSGAVSRVASSPKEKKGKESDEEDWE</sequence>
<dbReference type="RefSeq" id="XP_018005980.1">
    <property type="nucleotide sequence ID" value="XM_018150334.1"/>
</dbReference>
<feature type="region of interest" description="Disordered" evidence="1">
    <location>
        <begin position="1"/>
        <end position="48"/>
    </location>
</feature>
<dbReference type="Proteomes" id="UP000038010">
    <property type="component" value="Unassembled WGS sequence"/>
</dbReference>
<reference evidence="3 4" key="1">
    <citation type="submission" date="2015-06" db="EMBL/GenBank/DDBJ databases">
        <title>Draft genome of the ant-associated black yeast Phialophora attae CBS 131958.</title>
        <authorList>
            <person name="Moreno L.F."/>
            <person name="Stielow B.J."/>
            <person name="de Hoog S."/>
            <person name="Vicente V.A."/>
            <person name="Weiss V.A."/>
            <person name="de Vries M."/>
            <person name="Cruz L.M."/>
            <person name="Souza E.M."/>
        </authorList>
    </citation>
    <scope>NUCLEOTIDE SEQUENCE [LARGE SCALE GENOMIC DNA]</scope>
    <source>
        <strain evidence="3 4">CBS 131958</strain>
    </source>
</reference>
<dbReference type="OrthoDB" id="73788at2759"/>
<evidence type="ECO:0000313" key="4">
    <source>
        <dbReference type="Proteomes" id="UP000038010"/>
    </source>
</evidence>
<dbReference type="EMBL" id="LFJN01000001">
    <property type="protein sequence ID" value="KPI46017.1"/>
    <property type="molecule type" value="Genomic_DNA"/>
</dbReference>
<feature type="compositionally biased region" description="Basic and acidic residues" evidence="1">
    <location>
        <begin position="384"/>
        <end position="395"/>
    </location>
</feature>